<feature type="transmembrane region" description="Helical" evidence="1">
    <location>
        <begin position="223"/>
        <end position="244"/>
    </location>
</feature>
<reference evidence="3" key="1">
    <citation type="journal article" date="2019" name="Int. J. Syst. Evol. Microbiol.">
        <title>The Global Catalogue of Microorganisms (GCM) 10K type strain sequencing project: providing services to taxonomists for standard genome sequencing and annotation.</title>
        <authorList>
            <consortium name="The Broad Institute Genomics Platform"/>
            <consortium name="The Broad Institute Genome Sequencing Center for Infectious Disease"/>
            <person name="Wu L."/>
            <person name="Ma J."/>
        </authorList>
    </citation>
    <scope>NUCLEOTIDE SEQUENCE [LARGE SCALE GENOMIC DNA]</scope>
    <source>
        <strain evidence="3">CCUG 54329</strain>
    </source>
</reference>
<dbReference type="EMBL" id="JBHTLS010000064">
    <property type="protein sequence ID" value="MFD1104112.1"/>
    <property type="molecule type" value="Genomic_DNA"/>
</dbReference>
<dbReference type="Proteomes" id="UP001597203">
    <property type="component" value="Unassembled WGS sequence"/>
</dbReference>
<keyword evidence="1" id="KW-1133">Transmembrane helix</keyword>
<dbReference type="RefSeq" id="WP_331710031.1">
    <property type="nucleotide sequence ID" value="NZ_JBHTLS010000064.1"/>
</dbReference>
<dbReference type="GeneID" id="44135390"/>
<evidence type="ECO:0000313" key="3">
    <source>
        <dbReference type="Proteomes" id="UP001597203"/>
    </source>
</evidence>
<dbReference type="Pfam" id="PF03929">
    <property type="entry name" value="PepSY_TM"/>
    <property type="match status" value="1"/>
</dbReference>
<organism evidence="2 3">
    <name type="scientific">Sphingobium olei</name>
    <dbReference type="NCBI Taxonomy" id="420955"/>
    <lineage>
        <taxon>Bacteria</taxon>
        <taxon>Pseudomonadati</taxon>
        <taxon>Pseudomonadota</taxon>
        <taxon>Alphaproteobacteria</taxon>
        <taxon>Sphingomonadales</taxon>
        <taxon>Sphingomonadaceae</taxon>
        <taxon>Sphingobium</taxon>
    </lineage>
</organism>
<keyword evidence="1" id="KW-0812">Transmembrane</keyword>
<dbReference type="InterPro" id="IPR005625">
    <property type="entry name" value="PepSY-ass_TM"/>
</dbReference>
<proteinExistence type="predicted"/>
<protein>
    <submittedName>
        <fullName evidence="2">PepSY domain-containing protein</fullName>
    </submittedName>
</protein>
<accession>A0ABW3NXE2</accession>
<evidence type="ECO:0000313" key="2">
    <source>
        <dbReference type="EMBL" id="MFD1104112.1"/>
    </source>
</evidence>
<keyword evidence="1" id="KW-0472">Membrane</keyword>
<comment type="caution">
    <text evidence="2">The sequence shown here is derived from an EMBL/GenBank/DDBJ whole genome shotgun (WGS) entry which is preliminary data.</text>
</comment>
<sequence>MWQARNETRKDGDSTLRSTKLRLHLLASRTHKWLAIIVGAQLLLWFASGALMSFLPIDRVHGDHLVDRKAVAPLPRGVALVPPSVIVAATGTRIETVSYRMWLGRPVAEATTARGTRLFDARTGALLPAPTAAQAQAVARAAWRSNDHPSVNVELIDRASPEYRGTLPAWRVTFADPDSTRIFVAADTGRIAAVRTGTWRLYDFFWSLHIMDWKNHEDFNTPWLLGFALGGLGLWLGGAVLLCMRWPKRRRSSASG</sequence>
<feature type="transmembrane region" description="Helical" evidence="1">
    <location>
        <begin position="33"/>
        <end position="55"/>
    </location>
</feature>
<name>A0ABW3NXE2_9SPHN</name>
<keyword evidence="3" id="KW-1185">Reference proteome</keyword>
<gene>
    <name evidence="2" type="ORF">ACFQ24_04285</name>
</gene>
<evidence type="ECO:0000256" key="1">
    <source>
        <dbReference type="SAM" id="Phobius"/>
    </source>
</evidence>